<organism evidence="3 4">
    <name type="scientific">Amylocarpus encephaloides</name>
    <dbReference type="NCBI Taxonomy" id="45428"/>
    <lineage>
        <taxon>Eukaryota</taxon>
        <taxon>Fungi</taxon>
        <taxon>Dikarya</taxon>
        <taxon>Ascomycota</taxon>
        <taxon>Pezizomycotina</taxon>
        <taxon>Leotiomycetes</taxon>
        <taxon>Helotiales</taxon>
        <taxon>Helotiales incertae sedis</taxon>
        <taxon>Amylocarpus</taxon>
    </lineage>
</organism>
<dbReference type="Pfam" id="PF02845">
    <property type="entry name" value="CUE"/>
    <property type="match status" value="1"/>
</dbReference>
<dbReference type="GO" id="GO:0031624">
    <property type="term" value="F:ubiquitin conjugating enzyme binding"/>
    <property type="evidence" value="ECO:0007669"/>
    <property type="project" value="TreeGrafter"/>
</dbReference>
<proteinExistence type="predicted"/>
<feature type="compositionally biased region" description="Basic and acidic residues" evidence="1">
    <location>
        <begin position="264"/>
        <end position="274"/>
    </location>
</feature>
<feature type="region of interest" description="Disordered" evidence="1">
    <location>
        <begin position="1"/>
        <end position="83"/>
    </location>
</feature>
<dbReference type="InterPro" id="IPR003892">
    <property type="entry name" value="CUE"/>
</dbReference>
<feature type="compositionally biased region" description="Basic and acidic residues" evidence="1">
    <location>
        <begin position="411"/>
        <end position="421"/>
    </location>
</feature>
<name>A0A9P7YN00_9HELO</name>
<feature type="compositionally biased region" description="Polar residues" evidence="1">
    <location>
        <begin position="235"/>
        <end position="246"/>
    </location>
</feature>
<dbReference type="GO" id="GO:0006511">
    <property type="term" value="P:ubiquitin-dependent protein catabolic process"/>
    <property type="evidence" value="ECO:0007669"/>
    <property type="project" value="TreeGrafter"/>
</dbReference>
<dbReference type="EMBL" id="MU251412">
    <property type="protein sequence ID" value="KAG9236207.1"/>
    <property type="molecule type" value="Genomic_DNA"/>
</dbReference>
<dbReference type="AlphaFoldDB" id="A0A9P7YN00"/>
<evidence type="ECO:0000313" key="4">
    <source>
        <dbReference type="Proteomes" id="UP000824998"/>
    </source>
</evidence>
<dbReference type="InterPro" id="IPR009060">
    <property type="entry name" value="UBA-like_sf"/>
</dbReference>
<dbReference type="FunFam" id="1.10.8.10:FF:000064">
    <property type="entry name" value="Similar to CUE domain-containing protein"/>
    <property type="match status" value="1"/>
</dbReference>
<feature type="domain" description="CUE" evidence="2">
    <location>
        <begin position="70"/>
        <end position="114"/>
    </location>
</feature>
<dbReference type="GO" id="GO:0005737">
    <property type="term" value="C:cytoplasm"/>
    <property type="evidence" value="ECO:0007669"/>
    <property type="project" value="TreeGrafter"/>
</dbReference>
<evidence type="ECO:0000259" key="2">
    <source>
        <dbReference type="PROSITE" id="PS51140"/>
    </source>
</evidence>
<evidence type="ECO:0000313" key="3">
    <source>
        <dbReference type="EMBL" id="KAG9236207.1"/>
    </source>
</evidence>
<feature type="compositionally biased region" description="Pro residues" evidence="1">
    <location>
        <begin position="123"/>
        <end position="132"/>
    </location>
</feature>
<feature type="region of interest" description="Disordered" evidence="1">
    <location>
        <begin position="339"/>
        <end position="440"/>
    </location>
</feature>
<protein>
    <submittedName>
        <fullName evidence="3">CUE domain-containing protein 5</fullName>
    </submittedName>
</protein>
<keyword evidence="4" id="KW-1185">Reference proteome</keyword>
<feature type="compositionally biased region" description="Basic and acidic residues" evidence="1">
    <location>
        <begin position="430"/>
        <end position="440"/>
    </location>
</feature>
<comment type="caution">
    <text evidence="3">The sequence shown here is derived from an EMBL/GenBank/DDBJ whole genome shotgun (WGS) entry which is preliminary data.</text>
</comment>
<dbReference type="PANTHER" id="PTHR16461">
    <property type="entry name" value="TOLL-INTERACTING PROTEIN"/>
    <property type="match status" value="1"/>
</dbReference>
<dbReference type="PANTHER" id="PTHR16461:SF5">
    <property type="entry name" value="TOLL-INTERACTING PROTEIN"/>
    <property type="match status" value="1"/>
</dbReference>
<feature type="region of interest" description="Disordered" evidence="1">
    <location>
        <begin position="113"/>
        <end position="192"/>
    </location>
</feature>
<feature type="compositionally biased region" description="Polar residues" evidence="1">
    <location>
        <begin position="1"/>
        <end position="24"/>
    </location>
</feature>
<gene>
    <name evidence="3" type="ORF">BJ875DRAFT_457031</name>
</gene>
<dbReference type="SMART" id="SM00546">
    <property type="entry name" value="CUE"/>
    <property type="match status" value="1"/>
</dbReference>
<dbReference type="CDD" id="cd14372">
    <property type="entry name" value="CUE_Cue5p_like"/>
    <property type="match status" value="1"/>
</dbReference>
<dbReference type="SUPFAM" id="SSF46934">
    <property type="entry name" value="UBA-like"/>
    <property type="match status" value="1"/>
</dbReference>
<dbReference type="GO" id="GO:0043130">
    <property type="term" value="F:ubiquitin binding"/>
    <property type="evidence" value="ECO:0007669"/>
    <property type="project" value="InterPro"/>
</dbReference>
<dbReference type="PROSITE" id="PS51140">
    <property type="entry name" value="CUE"/>
    <property type="match status" value="1"/>
</dbReference>
<reference evidence="3" key="1">
    <citation type="journal article" date="2021" name="IMA Fungus">
        <title>Genomic characterization of three marine fungi, including Emericellopsis atlantica sp. nov. with signatures of a generalist lifestyle and marine biomass degradation.</title>
        <authorList>
            <person name="Hagestad O.C."/>
            <person name="Hou L."/>
            <person name="Andersen J.H."/>
            <person name="Hansen E.H."/>
            <person name="Altermark B."/>
            <person name="Li C."/>
            <person name="Kuhnert E."/>
            <person name="Cox R.J."/>
            <person name="Crous P.W."/>
            <person name="Spatafora J.W."/>
            <person name="Lail K."/>
            <person name="Amirebrahimi M."/>
            <person name="Lipzen A."/>
            <person name="Pangilinan J."/>
            <person name="Andreopoulos W."/>
            <person name="Hayes R.D."/>
            <person name="Ng V."/>
            <person name="Grigoriev I.V."/>
            <person name="Jackson S.A."/>
            <person name="Sutton T.D.S."/>
            <person name="Dobson A.D.W."/>
            <person name="Rama T."/>
        </authorList>
    </citation>
    <scope>NUCLEOTIDE SEQUENCE</scope>
    <source>
        <strain evidence="3">TRa018bII</strain>
    </source>
</reference>
<feature type="region of interest" description="Disordered" evidence="1">
    <location>
        <begin position="226"/>
        <end position="319"/>
    </location>
</feature>
<dbReference type="OrthoDB" id="9942608at2759"/>
<dbReference type="InterPro" id="IPR041807">
    <property type="entry name" value="Cue5/Don1_CUE"/>
</dbReference>
<accession>A0A9P7YN00</accession>
<sequence length="440" mass="47492">MSAPTKATDSQLKNPNSGAESPTTVRPLEMDDDDVQESGVLTNDAPTTKMVPKPATVEDAPPAKPPRPLSPQQQAENTLKEAFPSIDATVVKAVLRASGGRVEPAFNALLEMTDPDAVIQEEAPPPQPPRPANPRVGSTPRNQLEADEQYARQLAEHYGGAASYAPRMNSRGEVRGQYNQGQRPIDREEDHSFLDDDLPIIKENLKKGFIETQNTVNGWLTNLKKKIDGVDDEPGSSSQPNYNSGNAAYRSRRSGDGRQSGDYNRYDADPHVLGDDLAGIQLNDDGSAARRSTRPLANPDLFKPTPAPPKANKGVSFQSNSIEDLDIYRTSPKLGAAKETYMPANAGKQSKWQPLSAVDPSPMGEADNDPFSLGDSDDEKEAKDRVGGKEAKMDDADRLKKAAAEAMADNIGDKPERKLEPAETVGTTDKIADEKLGGKS</sequence>
<evidence type="ECO:0000256" key="1">
    <source>
        <dbReference type="SAM" id="MobiDB-lite"/>
    </source>
</evidence>
<dbReference type="Proteomes" id="UP000824998">
    <property type="component" value="Unassembled WGS sequence"/>
</dbReference>
<feature type="compositionally biased region" description="Basic and acidic residues" evidence="1">
    <location>
        <begin position="380"/>
        <end position="403"/>
    </location>
</feature>
<dbReference type="Gene3D" id="1.10.8.10">
    <property type="entry name" value="DNA helicase RuvA subunit, C-terminal domain"/>
    <property type="match status" value="1"/>
</dbReference>